<dbReference type="RefSeq" id="WP_366090461.1">
    <property type="nucleotide sequence ID" value="NZ_JBFASG010000047.1"/>
</dbReference>
<evidence type="ECO:0000313" key="3">
    <source>
        <dbReference type="EMBL" id="MEV4927271.1"/>
    </source>
</evidence>
<proteinExistence type="predicted"/>
<dbReference type="InterPro" id="IPR001584">
    <property type="entry name" value="Integrase_cat-core"/>
</dbReference>
<dbReference type="InterPro" id="IPR012337">
    <property type="entry name" value="RNaseH-like_sf"/>
</dbReference>
<feature type="domain" description="Integrase catalytic" evidence="2">
    <location>
        <begin position="261"/>
        <end position="491"/>
    </location>
</feature>
<feature type="region of interest" description="Disordered" evidence="1">
    <location>
        <begin position="626"/>
        <end position="714"/>
    </location>
</feature>
<reference evidence="3 4" key="1">
    <citation type="submission" date="2024-06" db="EMBL/GenBank/DDBJ databases">
        <title>The Natural Products Discovery Center: Release of the First 8490 Sequenced Strains for Exploring Actinobacteria Biosynthetic Diversity.</title>
        <authorList>
            <person name="Kalkreuter E."/>
            <person name="Kautsar S.A."/>
            <person name="Yang D."/>
            <person name="Bader C.D."/>
            <person name="Teijaro C.N."/>
            <person name="Fluegel L."/>
            <person name="Davis C.M."/>
            <person name="Simpson J.R."/>
            <person name="Lauterbach L."/>
            <person name="Steele A.D."/>
            <person name="Gui C."/>
            <person name="Meng S."/>
            <person name="Li G."/>
            <person name="Viehrig K."/>
            <person name="Ye F."/>
            <person name="Su P."/>
            <person name="Kiefer A.F."/>
            <person name="Nichols A."/>
            <person name="Cepeda A.J."/>
            <person name="Yan W."/>
            <person name="Fan B."/>
            <person name="Jiang Y."/>
            <person name="Adhikari A."/>
            <person name="Zheng C.-J."/>
            <person name="Schuster L."/>
            <person name="Cowan T.M."/>
            <person name="Smanski M.J."/>
            <person name="Chevrette M.G."/>
            <person name="De Carvalho L.P.S."/>
            <person name="Shen B."/>
        </authorList>
    </citation>
    <scope>NUCLEOTIDE SEQUENCE [LARGE SCALE GENOMIC DNA]</scope>
    <source>
        <strain evidence="3 4">NPDC053791</strain>
    </source>
</reference>
<feature type="compositionally biased region" description="Acidic residues" evidence="1">
    <location>
        <begin position="670"/>
        <end position="692"/>
    </location>
</feature>
<dbReference type="EMBL" id="JBFASG010000047">
    <property type="protein sequence ID" value="MEV4927271.1"/>
    <property type="molecule type" value="Genomic_DNA"/>
</dbReference>
<evidence type="ECO:0000259" key="2">
    <source>
        <dbReference type="PROSITE" id="PS50994"/>
    </source>
</evidence>
<dbReference type="Proteomes" id="UP001552479">
    <property type="component" value="Unassembled WGS sequence"/>
</dbReference>
<gene>
    <name evidence="3" type="ORF">AB0L03_31435</name>
</gene>
<accession>A0ABV3J3M3</accession>
<sequence>MSGARRGGRPVVTVGAHVRFRGVRWQVVGLAGQRFHLAGEDGADEVVLAGHLFADAGFAVLGAEAEQPQAVPQWGLFETAPAAAREKALAWQRHIREVECGLPDGAGSGGAMRVEYDPDRWTLAQREQAKARELTALGFGRVSRTTVQRMRLAYRKQGLWGLVDHRTTRSPNGGGRQDERVVAAVKDVLRGQRGRSKGTVKGLMPRVAQLLKDRHGDTVPMPAQATFYRLVHQLAHPADHPAHRVRNPPITEDGRGFTPTVALRPGEQVQIDTTRLDVLALFEDGSLGRPELTIAVDVATRAILAAVLCPGGTQAVDAALLLAEMAVPHPARPSWPDTLRFAHSALLPRERLLSLDERLKGAAARPVVVPETIVVDRGKVYLSRAFTGACEALGISVQAAPPFAPTAKSIVERTFGSINTLFCQHLPGYTGSDVTRRGRDVGRDACYSVAQLQDLLDEWLVHWHHRPHEGLRHPVLPRLALTPNQMWAALVAVAGYVPVPLTGSDYLELLPVRWQAITERGIRLHHRTYDHDLLGPHRGQSSEVAARGGKWEVHTNPHDVRQIWVRLPGLGLAEIPWIHRDHAHQPFSDRTWQYLKTITTHDTDHDTYEARLAEALDELMHRARTGSATRTEQHFLARTTPTRTPPPPHPEPDAQTPEPSAAATETGQDSLDDLDPEPQDMTENTENEDEAPDGPAAPLAGYGLYDAREEALKW</sequence>
<organism evidence="3 4">
    <name type="scientific">Streptomyces roseoverticillatus</name>
    <dbReference type="NCBI Taxonomy" id="66429"/>
    <lineage>
        <taxon>Bacteria</taxon>
        <taxon>Bacillati</taxon>
        <taxon>Actinomycetota</taxon>
        <taxon>Actinomycetes</taxon>
        <taxon>Kitasatosporales</taxon>
        <taxon>Streptomycetaceae</taxon>
        <taxon>Streptomyces</taxon>
    </lineage>
</organism>
<dbReference type="InterPro" id="IPR036397">
    <property type="entry name" value="RNaseH_sf"/>
</dbReference>
<evidence type="ECO:0000256" key="1">
    <source>
        <dbReference type="SAM" id="MobiDB-lite"/>
    </source>
</evidence>
<dbReference type="Gene3D" id="3.30.420.10">
    <property type="entry name" value="Ribonuclease H-like superfamily/Ribonuclease H"/>
    <property type="match status" value="1"/>
</dbReference>
<protein>
    <submittedName>
        <fullName evidence="3">Transposase</fullName>
    </submittedName>
</protein>
<evidence type="ECO:0000313" key="4">
    <source>
        <dbReference type="Proteomes" id="UP001552479"/>
    </source>
</evidence>
<keyword evidence="4" id="KW-1185">Reference proteome</keyword>
<name>A0ABV3J3M3_9ACTN</name>
<comment type="caution">
    <text evidence="3">The sequence shown here is derived from an EMBL/GenBank/DDBJ whole genome shotgun (WGS) entry which is preliminary data.</text>
</comment>
<dbReference type="SUPFAM" id="SSF53098">
    <property type="entry name" value="Ribonuclease H-like"/>
    <property type="match status" value="2"/>
</dbReference>
<dbReference type="PROSITE" id="PS50994">
    <property type="entry name" value="INTEGRASE"/>
    <property type="match status" value="1"/>
</dbReference>